<protein>
    <recommendedName>
        <fullName evidence="1">DUF2272 domain-containing protein</fullName>
    </recommendedName>
</protein>
<accession>A0A1H7W823</accession>
<reference evidence="3" key="1">
    <citation type="submission" date="2016-10" db="EMBL/GenBank/DDBJ databases">
        <authorList>
            <person name="Varghese N."/>
            <person name="Submissions S."/>
        </authorList>
    </citation>
    <scope>NUCLEOTIDE SEQUENCE [LARGE SCALE GENOMIC DNA]</scope>
    <source>
        <strain evidence="3">DSM 18733</strain>
    </source>
</reference>
<dbReference type="InterPro" id="IPR019262">
    <property type="entry name" value="DUF2272"/>
</dbReference>
<evidence type="ECO:0000259" key="1">
    <source>
        <dbReference type="Pfam" id="PF10030"/>
    </source>
</evidence>
<dbReference type="AlphaFoldDB" id="A0A1H7W823"/>
<evidence type="ECO:0000313" key="3">
    <source>
        <dbReference type="Proteomes" id="UP000199421"/>
    </source>
</evidence>
<sequence length="190" mass="21568">MATAYVKRLVTIAEEQYNNFHLDSESDADLSKQIKKYWTDLGLSFPGVATAWSAIFISWCVQKAGATKNEFLFSAAHARFVNAAIQNMLANKGVFKAFPYHDIEPNLGDIIQHNRGNNTYDFQFAKMNKAYESHSAIVVEKGTDSKGNYVLTIGGNESDSIRKKQIRLNDKWRIIKRKINPYISIVQNLK</sequence>
<keyword evidence="3" id="KW-1185">Reference proteome</keyword>
<dbReference type="STRING" id="407022.SAMN05661044_04459"/>
<feature type="domain" description="DUF2272" evidence="1">
    <location>
        <begin position="49"/>
        <end position="177"/>
    </location>
</feature>
<proteinExistence type="predicted"/>
<dbReference type="EMBL" id="FOAF01000008">
    <property type="protein sequence ID" value="SEM17651.1"/>
    <property type="molecule type" value="Genomic_DNA"/>
</dbReference>
<name>A0A1H7W823_OLID1</name>
<dbReference type="Proteomes" id="UP000199421">
    <property type="component" value="Unassembled WGS sequence"/>
</dbReference>
<dbReference type="Pfam" id="PF10030">
    <property type="entry name" value="DUF2272"/>
    <property type="match status" value="1"/>
</dbReference>
<dbReference type="OrthoDB" id="1273424at2"/>
<evidence type="ECO:0000313" key="2">
    <source>
        <dbReference type="EMBL" id="SEM17651.1"/>
    </source>
</evidence>
<organism evidence="2 3">
    <name type="scientific">Olivibacter domesticus</name>
    <name type="common">Pseudosphingobacterium domesticum</name>
    <dbReference type="NCBI Taxonomy" id="407022"/>
    <lineage>
        <taxon>Bacteria</taxon>
        <taxon>Pseudomonadati</taxon>
        <taxon>Bacteroidota</taxon>
        <taxon>Sphingobacteriia</taxon>
        <taxon>Sphingobacteriales</taxon>
        <taxon>Sphingobacteriaceae</taxon>
        <taxon>Olivibacter</taxon>
    </lineage>
</organism>
<dbReference type="RefSeq" id="WP_093329146.1">
    <property type="nucleotide sequence ID" value="NZ_FOAF01000008.1"/>
</dbReference>
<gene>
    <name evidence="2" type="ORF">SAMN05661044_04459</name>
</gene>